<dbReference type="InterPro" id="IPR020846">
    <property type="entry name" value="MFS_dom"/>
</dbReference>
<accession>A0A1I4PSB2</accession>
<feature type="transmembrane region" description="Helical" evidence="9">
    <location>
        <begin position="126"/>
        <end position="147"/>
    </location>
</feature>
<organism evidence="11 12">
    <name type="scientific">Methylobacterium pseudosasicola</name>
    <dbReference type="NCBI Taxonomy" id="582667"/>
    <lineage>
        <taxon>Bacteria</taxon>
        <taxon>Pseudomonadati</taxon>
        <taxon>Pseudomonadota</taxon>
        <taxon>Alphaproteobacteria</taxon>
        <taxon>Hyphomicrobiales</taxon>
        <taxon>Methylobacteriaceae</taxon>
        <taxon>Methylobacterium</taxon>
    </lineage>
</organism>
<dbReference type="CDD" id="cd17367">
    <property type="entry name" value="MFS_KgtP"/>
    <property type="match status" value="1"/>
</dbReference>
<keyword evidence="7 9" id="KW-1133">Transmembrane helix</keyword>
<dbReference type="Pfam" id="PF07690">
    <property type="entry name" value="MFS_1"/>
    <property type="match status" value="1"/>
</dbReference>
<dbReference type="Proteomes" id="UP000199048">
    <property type="component" value="Unassembled WGS sequence"/>
</dbReference>
<dbReference type="PROSITE" id="PS50850">
    <property type="entry name" value="MFS"/>
    <property type="match status" value="1"/>
</dbReference>
<feature type="transmembrane region" description="Helical" evidence="9">
    <location>
        <begin position="199"/>
        <end position="218"/>
    </location>
</feature>
<evidence type="ECO:0000256" key="7">
    <source>
        <dbReference type="ARBA" id="ARBA00022989"/>
    </source>
</evidence>
<dbReference type="GO" id="GO:0005886">
    <property type="term" value="C:plasma membrane"/>
    <property type="evidence" value="ECO:0007669"/>
    <property type="project" value="UniProtKB-SubCell"/>
</dbReference>
<feature type="transmembrane region" description="Helical" evidence="9">
    <location>
        <begin position="168"/>
        <end position="187"/>
    </location>
</feature>
<dbReference type="GO" id="GO:0015293">
    <property type="term" value="F:symporter activity"/>
    <property type="evidence" value="ECO:0007669"/>
    <property type="project" value="UniProtKB-KW"/>
</dbReference>
<dbReference type="EMBL" id="FOTK01000026">
    <property type="protein sequence ID" value="SFM30466.1"/>
    <property type="molecule type" value="Genomic_DNA"/>
</dbReference>
<evidence type="ECO:0000259" key="10">
    <source>
        <dbReference type="PROSITE" id="PS50850"/>
    </source>
</evidence>
<evidence type="ECO:0000313" key="11">
    <source>
        <dbReference type="EMBL" id="SFM30466.1"/>
    </source>
</evidence>
<dbReference type="PANTHER" id="PTHR43528:SF1">
    <property type="entry name" value="ALPHA-KETOGLUTARATE PERMEASE"/>
    <property type="match status" value="1"/>
</dbReference>
<feature type="domain" description="Major facilitator superfamily (MFS) profile" evidence="10">
    <location>
        <begin position="27"/>
        <end position="431"/>
    </location>
</feature>
<evidence type="ECO:0000256" key="1">
    <source>
        <dbReference type="ARBA" id="ARBA00004651"/>
    </source>
</evidence>
<comment type="subcellular location">
    <subcellularLocation>
        <location evidence="1">Cell membrane</location>
        <topology evidence="1">Multi-pass membrane protein</topology>
    </subcellularLocation>
</comment>
<keyword evidence="12" id="KW-1185">Reference proteome</keyword>
<dbReference type="SUPFAM" id="SSF103473">
    <property type="entry name" value="MFS general substrate transporter"/>
    <property type="match status" value="1"/>
</dbReference>
<evidence type="ECO:0000256" key="9">
    <source>
        <dbReference type="SAM" id="Phobius"/>
    </source>
</evidence>
<feature type="transmembrane region" description="Helical" evidence="9">
    <location>
        <begin position="376"/>
        <end position="397"/>
    </location>
</feature>
<keyword evidence="5 9" id="KW-0812">Transmembrane</keyword>
<dbReference type="FunFam" id="1.20.1250.20:FF:000001">
    <property type="entry name" value="Dicarboxylate MFS transporter"/>
    <property type="match status" value="1"/>
</dbReference>
<dbReference type="InterPro" id="IPR036259">
    <property type="entry name" value="MFS_trans_sf"/>
</dbReference>
<evidence type="ECO:0000256" key="2">
    <source>
        <dbReference type="ARBA" id="ARBA00008240"/>
    </source>
</evidence>
<evidence type="ECO:0000256" key="4">
    <source>
        <dbReference type="ARBA" id="ARBA00022475"/>
    </source>
</evidence>
<dbReference type="Gene3D" id="1.20.1250.20">
    <property type="entry name" value="MFS general substrate transporter like domains"/>
    <property type="match status" value="2"/>
</dbReference>
<feature type="transmembrane region" description="Helical" evidence="9">
    <location>
        <begin position="273"/>
        <end position="296"/>
    </location>
</feature>
<dbReference type="InterPro" id="IPR051084">
    <property type="entry name" value="H+-coupled_symporters"/>
</dbReference>
<keyword evidence="3" id="KW-0813">Transport</keyword>
<dbReference type="Pfam" id="PF00083">
    <property type="entry name" value="Sugar_tr"/>
    <property type="match status" value="1"/>
</dbReference>
<feature type="transmembrane region" description="Helical" evidence="9">
    <location>
        <begin position="343"/>
        <end position="364"/>
    </location>
</feature>
<evidence type="ECO:0000256" key="3">
    <source>
        <dbReference type="ARBA" id="ARBA00022448"/>
    </source>
</evidence>
<dbReference type="InterPro" id="IPR005828">
    <property type="entry name" value="MFS_sugar_transport-like"/>
</dbReference>
<protein>
    <submittedName>
        <fullName evidence="11">MFS transporter, MHS family, alpha-ketoglutarate permease</fullName>
    </submittedName>
</protein>
<dbReference type="PANTHER" id="PTHR43528">
    <property type="entry name" value="ALPHA-KETOGLUTARATE PERMEASE"/>
    <property type="match status" value="1"/>
</dbReference>
<evidence type="ECO:0000256" key="5">
    <source>
        <dbReference type="ARBA" id="ARBA00022692"/>
    </source>
</evidence>
<evidence type="ECO:0000256" key="8">
    <source>
        <dbReference type="ARBA" id="ARBA00023136"/>
    </source>
</evidence>
<dbReference type="NCBIfam" id="NF007710">
    <property type="entry name" value="PRK10406.1"/>
    <property type="match status" value="1"/>
</dbReference>
<feature type="transmembrane region" description="Helical" evidence="9">
    <location>
        <begin position="66"/>
        <end position="91"/>
    </location>
</feature>
<dbReference type="InterPro" id="IPR005829">
    <property type="entry name" value="Sugar_transporter_CS"/>
</dbReference>
<feature type="transmembrane region" description="Helical" evidence="9">
    <location>
        <begin position="317"/>
        <end position="337"/>
    </location>
</feature>
<dbReference type="RefSeq" id="WP_244537255.1">
    <property type="nucleotide sequence ID" value="NZ_FOTK01000026.1"/>
</dbReference>
<keyword evidence="4" id="KW-1003">Cell membrane</keyword>
<feature type="transmembrane region" description="Helical" evidence="9">
    <location>
        <begin position="248"/>
        <end position="267"/>
    </location>
</feature>
<dbReference type="STRING" id="582667.SAMN05192568_102619"/>
<name>A0A1I4PSB2_9HYPH</name>
<comment type="similarity">
    <text evidence="2">Belongs to the major facilitator superfamily. Metabolite:H+ Symporter (MHS) family (TC 2.A.1.6) family.</text>
</comment>
<feature type="transmembrane region" description="Helical" evidence="9">
    <location>
        <begin position="409"/>
        <end position="427"/>
    </location>
</feature>
<dbReference type="AlphaFoldDB" id="A0A1I4PSB2"/>
<gene>
    <name evidence="11" type="ORF">SAMN05192568_102619</name>
</gene>
<dbReference type="InterPro" id="IPR011701">
    <property type="entry name" value="MFS"/>
</dbReference>
<reference evidence="12" key="1">
    <citation type="submission" date="2016-10" db="EMBL/GenBank/DDBJ databases">
        <authorList>
            <person name="Varghese N."/>
            <person name="Submissions S."/>
        </authorList>
    </citation>
    <scope>NUCLEOTIDE SEQUENCE [LARGE SCALE GENOMIC DNA]</scope>
    <source>
        <strain evidence="12">BL36</strain>
    </source>
</reference>
<keyword evidence="6" id="KW-0769">Symport</keyword>
<keyword evidence="8 9" id="KW-0472">Membrane</keyword>
<evidence type="ECO:0000256" key="6">
    <source>
        <dbReference type="ARBA" id="ARBA00022847"/>
    </source>
</evidence>
<feature type="transmembrane region" description="Helical" evidence="9">
    <location>
        <begin position="98"/>
        <end position="120"/>
    </location>
</feature>
<proteinExistence type="inferred from homology"/>
<dbReference type="PROSITE" id="PS00217">
    <property type="entry name" value="SUGAR_TRANSPORT_2"/>
    <property type="match status" value="1"/>
</dbReference>
<evidence type="ECO:0000313" key="12">
    <source>
        <dbReference type="Proteomes" id="UP000199048"/>
    </source>
</evidence>
<sequence length="455" mass="48611">MANALKPGIDADVRDTAPAARRKVVASIAGACAGNLVEWYDFFVYAYTSIYFAAAFFPAGDQTTQLLATAGVFAVGFFMRPLGGWLFGYIADTRGRKISMIISVAMMCAGSLLIACLPTYGTIGFLAPALLVLARLVQGLSVGAEYGTGATYLAEVAGPGRRAFYGSFQYFTIIAGQLLALLTVTLLQHAMPVEDLKAWGWRVPFVIGAFGAIVVSVLRRSMHETATPKTMRDKEAGSIKGLMRHKRAVVLVLAITMGGSLYFYTFTTYMQKFLVLSAGFSATTVSFIMTSALVCYMVAQPVFGLLSDRIGIKRSMLLYSACAVSLVVPILFAIQATKSPLTAFGLVLSGLLIGSFYTPIAGLVKAELFPAEVRALGVGLPYAIANAIFGGTAEYVALFLRSENVETYFFFYVALINGAVLLASIALPHLDRHGYLEGDGAIESNAGFRASRALA</sequence>